<evidence type="ECO:0000313" key="2">
    <source>
        <dbReference type="EMBL" id="AXY77052.1"/>
    </source>
</evidence>
<dbReference type="OrthoDB" id="671386at2"/>
<keyword evidence="3" id="KW-1185">Reference proteome</keyword>
<sequence length="176" mass="19640">MKALVVFIGFVLTGMGTIAQDPTSFPGGFVGHWQGMINWYTEGAAKPKLINMELHIQPSKDSAGHYTWNIIYGKATEDNRPYLLKPVDTAKGHWVIDEVNGIVLDQYWMGAKFSGAFTVGGTTILNSYWLEEGLLMVEFYSYPAKPVATTGQGTEDSPKVDSYHIRSYQKAVLRRK</sequence>
<accession>A0A3B7MRC3</accession>
<feature type="signal peptide" evidence="1">
    <location>
        <begin position="1"/>
        <end position="19"/>
    </location>
</feature>
<gene>
    <name evidence="2" type="ORF">D3H65_25050</name>
</gene>
<evidence type="ECO:0000256" key="1">
    <source>
        <dbReference type="SAM" id="SignalP"/>
    </source>
</evidence>
<evidence type="ECO:0008006" key="4">
    <source>
        <dbReference type="Google" id="ProtNLM"/>
    </source>
</evidence>
<protein>
    <recommendedName>
        <fullName evidence="4">Lipocalin-like domain-containing protein</fullName>
    </recommendedName>
</protein>
<dbReference type="RefSeq" id="WP_119052928.1">
    <property type="nucleotide sequence ID" value="NZ_CP032157.1"/>
</dbReference>
<proteinExistence type="predicted"/>
<dbReference type="KEGG" id="pseg:D3H65_25050"/>
<dbReference type="AlphaFoldDB" id="A0A3B7MRC3"/>
<reference evidence="2 3" key="1">
    <citation type="submission" date="2018-09" db="EMBL/GenBank/DDBJ databases">
        <title>Genome sequencing of strain 6GH32-13.</title>
        <authorList>
            <person name="Weon H.-Y."/>
            <person name="Heo J."/>
            <person name="Kwon S.-W."/>
        </authorList>
    </citation>
    <scope>NUCLEOTIDE SEQUENCE [LARGE SCALE GENOMIC DNA]</scope>
    <source>
        <strain evidence="2 3">5GH32-13</strain>
    </source>
</reference>
<evidence type="ECO:0000313" key="3">
    <source>
        <dbReference type="Proteomes" id="UP000263900"/>
    </source>
</evidence>
<feature type="chain" id="PRO_5017589802" description="Lipocalin-like domain-containing protein" evidence="1">
    <location>
        <begin position="20"/>
        <end position="176"/>
    </location>
</feature>
<keyword evidence="1" id="KW-0732">Signal</keyword>
<dbReference type="Proteomes" id="UP000263900">
    <property type="component" value="Chromosome"/>
</dbReference>
<name>A0A3B7MRC3_9BACT</name>
<dbReference type="EMBL" id="CP032157">
    <property type="protein sequence ID" value="AXY77052.1"/>
    <property type="molecule type" value="Genomic_DNA"/>
</dbReference>
<organism evidence="2 3">
    <name type="scientific">Paraflavitalea soli</name>
    <dbReference type="NCBI Taxonomy" id="2315862"/>
    <lineage>
        <taxon>Bacteria</taxon>
        <taxon>Pseudomonadati</taxon>
        <taxon>Bacteroidota</taxon>
        <taxon>Chitinophagia</taxon>
        <taxon>Chitinophagales</taxon>
        <taxon>Chitinophagaceae</taxon>
        <taxon>Paraflavitalea</taxon>
    </lineage>
</organism>